<keyword evidence="4" id="KW-0347">Helicase</keyword>
<evidence type="ECO:0000313" key="4">
    <source>
        <dbReference type="EMBL" id="JAP96167.1"/>
    </source>
</evidence>
<dbReference type="GO" id="GO:0003682">
    <property type="term" value="F:chromatin binding"/>
    <property type="evidence" value="ECO:0007669"/>
    <property type="project" value="TreeGrafter"/>
</dbReference>
<keyword evidence="2" id="KW-0539">Nucleus</keyword>
<dbReference type="Gene3D" id="3.40.50.10810">
    <property type="entry name" value="Tandem AAA-ATPase domain"/>
    <property type="match status" value="1"/>
</dbReference>
<reference evidence="4" key="1">
    <citation type="submission" date="2015-07" db="EMBL/GenBank/DDBJ databases">
        <title>Adaptation to a free-living lifestyle via gene acquisitions in the diplomonad Trepomonas sp. PC1.</title>
        <authorList>
            <person name="Xu F."/>
            <person name="Jerlstrom-Hultqvist J."/>
            <person name="Kolisko M."/>
            <person name="Simpson A.G.B."/>
            <person name="Roger A.J."/>
            <person name="Svard S.G."/>
            <person name="Andersson J.O."/>
        </authorList>
    </citation>
    <scope>NUCLEOTIDE SEQUENCE</scope>
    <source>
        <strain evidence="4">PC1</strain>
    </source>
</reference>
<dbReference type="GO" id="GO:0005524">
    <property type="term" value="F:ATP binding"/>
    <property type="evidence" value="ECO:0007669"/>
    <property type="project" value="InterPro"/>
</dbReference>
<dbReference type="Pfam" id="PF00176">
    <property type="entry name" value="SNF2-rel_dom"/>
    <property type="match status" value="1"/>
</dbReference>
<accession>A0A146KI83</accession>
<keyword evidence="4" id="KW-0238">DNA-binding</keyword>
<dbReference type="InterPro" id="IPR027417">
    <property type="entry name" value="P-loop_NTPase"/>
</dbReference>
<dbReference type="PROSITE" id="PS51192">
    <property type="entry name" value="HELICASE_ATP_BIND_1"/>
    <property type="match status" value="1"/>
</dbReference>
<dbReference type="GO" id="GO:0004386">
    <property type="term" value="F:helicase activity"/>
    <property type="evidence" value="ECO:0007669"/>
    <property type="project" value="UniProtKB-KW"/>
</dbReference>
<comment type="subcellular location">
    <subcellularLocation>
        <location evidence="1">Nucleus</location>
    </subcellularLocation>
</comment>
<keyword evidence="4" id="KW-0547">Nucleotide-binding</keyword>
<dbReference type="InterPro" id="IPR038718">
    <property type="entry name" value="SNF2-like_sf"/>
</dbReference>
<dbReference type="GO" id="GO:0140658">
    <property type="term" value="F:ATP-dependent chromatin remodeler activity"/>
    <property type="evidence" value="ECO:0007669"/>
    <property type="project" value="TreeGrafter"/>
</dbReference>
<evidence type="ECO:0000256" key="2">
    <source>
        <dbReference type="ARBA" id="ARBA00023242"/>
    </source>
</evidence>
<evidence type="ECO:0000259" key="3">
    <source>
        <dbReference type="PROSITE" id="PS51192"/>
    </source>
</evidence>
<dbReference type="InterPro" id="IPR014001">
    <property type="entry name" value="Helicase_ATP-bd"/>
</dbReference>
<organism evidence="4">
    <name type="scientific">Trepomonas sp. PC1</name>
    <dbReference type="NCBI Taxonomy" id="1076344"/>
    <lineage>
        <taxon>Eukaryota</taxon>
        <taxon>Metamonada</taxon>
        <taxon>Diplomonadida</taxon>
        <taxon>Hexamitidae</taxon>
        <taxon>Hexamitinae</taxon>
        <taxon>Trepomonas</taxon>
    </lineage>
</organism>
<dbReference type="GO" id="GO:0016887">
    <property type="term" value="F:ATP hydrolysis activity"/>
    <property type="evidence" value="ECO:0007669"/>
    <property type="project" value="TreeGrafter"/>
</dbReference>
<evidence type="ECO:0000256" key="1">
    <source>
        <dbReference type="ARBA" id="ARBA00004123"/>
    </source>
</evidence>
<dbReference type="PANTHER" id="PTHR45623:SF14">
    <property type="entry name" value="CHROMODOMAIN-HELICASE-DNA-BINDING PROTEIN 1"/>
    <property type="match status" value="1"/>
</dbReference>
<dbReference type="PANTHER" id="PTHR45623">
    <property type="entry name" value="CHROMODOMAIN-HELICASE-DNA-BINDING PROTEIN 3-RELATED-RELATED"/>
    <property type="match status" value="1"/>
</dbReference>
<dbReference type="EMBL" id="GDID01000439">
    <property type="protein sequence ID" value="JAP96167.1"/>
    <property type="molecule type" value="Transcribed_RNA"/>
</dbReference>
<dbReference type="InterPro" id="IPR000330">
    <property type="entry name" value="SNF2_N"/>
</dbReference>
<dbReference type="GO" id="GO:0042393">
    <property type="term" value="F:histone binding"/>
    <property type="evidence" value="ECO:0007669"/>
    <property type="project" value="TreeGrafter"/>
</dbReference>
<dbReference type="GO" id="GO:0034728">
    <property type="term" value="P:nucleosome organization"/>
    <property type="evidence" value="ECO:0007669"/>
    <property type="project" value="TreeGrafter"/>
</dbReference>
<dbReference type="SUPFAM" id="SSF52540">
    <property type="entry name" value="P-loop containing nucleoside triphosphate hydrolases"/>
    <property type="match status" value="1"/>
</dbReference>
<sequence length="98" mass="10995">LNSWCSNKNMILADQLGLGKTIETIGFISALFNNYKVFGPFLIVVPLSTISDWEVALSEWFSEAVLTVLIGNQVNRRIIKDYKSQFTVLLTTPDILSI</sequence>
<dbReference type="AlphaFoldDB" id="A0A146KI83"/>
<dbReference type="GO" id="GO:0000785">
    <property type="term" value="C:chromatin"/>
    <property type="evidence" value="ECO:0007669"/>
    <property type="project" value="TreeGrafter"/>
</dbReference>
<keyword evidence="4" id="KW-0378">Hydrolase</keyword>
<keyword evidence="4" id="KW-0067">ATP-binding</keyword>
<name>A0A146KI83_9EUKA</name>
<dbReference type="GO" id="GO:0005634">
    <property type="term" value="C:nucleus"/>
    <property type="evidence" value="ECO:0007669"/>
    <property type="project" value="UniProtKB-SubCell"/>
</dbReference>
<feature type="domain" description="Helicase ATP-binding" evidence="3">
    <location>
        <begin position="1"/>
        <end position="98"/>
    </location>
</feature>
<feature type="non-terminal residue" evidence="4">
    <location>
        <position position="1"/>
    </location>
</feature>
<feature type="non-terminal residue" evidence="4">
    <location>
        <position position="98"/>
    </location>
</feature>
<protein>
    <submittedName>
        <fullName evidence="4">SNF2 family chromodomain helicase-DNA-binding protein</fullName>
    </submittedName>
</protein>
<proteinExistence type="predicted"/>
<gene>
    <name evidence="4" type="ORF">TPC1_10588</name>
</gene>
<dbReference type="GO" id="GO:0003677">
    <property type="term" value="F:DNA binding"/>
    <property type="evidence" value="ECO:0007669"/>
    <property type="project" value="UniProtKB-KW"/>
</dbReference>